<keyword evidence="3" id="KW-1185">Reference proteome</keyword>
<dbReference type="AlphaFoldDB" id="A0A975MPI9"/>
<dbReference type="GO" id="GO:0020037">
    <property type="term" value="F:heme binding"/>
    <property type="evidence" value="ECO:0007669"/>
    <property type="project" value="InterPro"/>
</dbReference>
<dbReference type="RefSeq" id="WP_215583438.1">
    <property type="nucleotide sequence ID" value="NZ_CP073754.1"/>
</dbReference>
<dbReference type="InterPro" id="IPR011644">
    <property type="entry name" value="Heme_NO-bd"/>
</dbReference>
<dbReference type="InterPro" id="IPR038158">
    <property type="entry name" value="H-NOX_domain_sf"/>
</dbReference>
<name>A0A975MPI9_9GAMM</name>
<dbReference type="Gene3D" id="3.90.1520.10">
    <property type="entry name" value="H-NOX domain"/>
    <property type="match status" value="1"/>
</dbReference>
<accession>A0A975MPI9</accession>
<sequence length="181" mass="20706">MKGIVFTEFLQMVEDVFSANMVDDIIDETNPASGGAYTNVGTYDHREIVNMVIELSKRTGIGVNELIRSFGQHLFMRFTLGYPGFFQGIDDAFVFLSGIENIIHAEVRKLYPDAELPRFETEYYDAKKLILLYKSSRHFEDLAEGLILGCIDHFKQNISVQRETVGDGESRYERFSLNLLD</sequence>
<dbReference type="KEGG" id="mpad:KEF85_04030"/>
<proteinExistence type="predicted"/>
<evidence type="ECO:0000313" key="2">
    <source>
        <dbReference type="EMBL" id="QWF71656.1"/>
    </source>
</evidence>
<protein>
    <submittedName>
        <fullName evidence="2">Heme NO-binding domain-containing protein</fullName>
    </submittedName>
</protein>
<dbReference type="EMBL" id="CP073754">
    <property type="protein sequence ID" value="QWF71656.1"/>
    <property type="molecule type" value="Genomic_DNA"/>
</dbReference>
<evidence type="ECO:0000313" key="3">
    <source>
        <dbReference type="Proteomes" id="UP000676649"/>
    </source>
</evidence>
<dbReference type="SUPFAM" id="SSF111126">
    <property type="entry name" value="Ligand-binding domain in the NO signalling and Golgi transport"/>
    <property type="match status" value="1"/>
</dbReference>
<dbReference type="Pfam" id="PF07700">
    <property type="entry name" value="HNOB"/>
    <property type="match status" value="1"/>
</dbReference>
<organism evidence="2 3">
    <name type="scientific">Methylomonas paludis</name>
    <dbReference type="NCBI Taxonomy" id="1173101"/>
    <lineage>
        <taxon>Bacteria</taxon>
        <taxon>Pseudomonadati</taxon>
        <taxon>Pseudomonadota</taxon>
        <taxon>Gammaproteobacteria</taxon>
        <taxon>Methylococcales</taxon>
        <taxon>Methylococcaceae</taxon>
        <taxon>Methylomonas</taxon>
    </lineage>
</organism>
<gene>
    <name evidence="2" type="ORF">KEF85_04030</name>
</gene>
<reference evidence="2" key="1">
    <citation type="submission" date="2021-04" db="EMBL/GenBank/DDBJ databases">
        <title>Draft genome sequence data of methanotrophic Methylovulum sp. strain S1L and Methylomonas sp. strain S2AM isolated from boreal lake water columns.</title>
        <authorList>
            <person name="Rissanen A.J."/>
            <person name="Mangayil R."/>
            <person name="Svenning M.M."/>
            <person name="Khanongnuch R."/>
        </authorList>
    </citation>
    <scope>NUCLEOTIDE SEQUENCE</scope>
    <source>
        <strain evidence="2">S2AM</strain>
    </source>
</reference>
<dbReference type="Proteomes" id="UP000676649">
    <property type="component" value="Chromosome"/>
</dbReference>
<feature type="domain" description="Heme NO-binding" evidence="1">
    <location>
        <begin position="2"/>
        <end position="161"/>
    </location>
</feature>
<dbReference type="InterPro" id="IPR024096">
    <property type="entry name" value="NO_sig/Golgi_transp_ligand-bd"/>
</dbReference>
<evidence type="ECO:0000259" key="1">
    <source>
        <dbReference type="Pfam" id="PF07700"/>
    </source>
</evidence>